<reference evidence="2 3" key="1">
    <citation type="journal article" date="2019" name="Int. J. Syst. Evol. Microbiol.">
        <title>The Global Catalogue of Microorganisms (GCM) 10K type strain sequencing project: providing services to taxonomists for standard genome sequencing and annotation.</title>
        <authorList>
            <consortium name="The Broad Institute Genomics Platform"/>
            <consortium name="The Broad Institute Genome Sequencing Center for Infectious Disease"/>
            <person name="Wu L."/>
            <person name="Ma J."/>
        </authorList>
    </citation>
    <scope>NUCLEOTIDE SEQUENCE [LARGE SCALE GENOMIC DNA]</scope>
    <source>
        <strain evidence="2 3">JCM 14545</strain>
    </source>
</reference>
<comment type="caution">
    <text evidence="2">The sequence shown here is derived from an EMBL/GenBank/DDBJ whole genome shotgun (WGS) entry which is preliminary data.</text>
</comment>
<organism evidence="2 3">
    <name type="scientific">Amycolatopsis minnesotensis</name>
    <dbReference type="NCBI Taxonomy" id="337894"/>
    <lineage>
        <taxon>Bacteria</taxon>
        <taxon>Bacillati</taxon>
        <taxon>Actinomycetota</taxon>
        <taxon>Actinomycetes</taxon>
        <taxon>Pseudonocardiales</taxon>
        <taxon>Pseudonocardiaceae</taxon>
        <taxon>Amycolatopsis</taxon>
    </lineage>
</organism>
<dbReference type="RefSeq" id="WP_344415822.1">
    <property type="nucleotide sequence ID" value="NZ_BAAANN010000006.1"/>
</dbReference>
<feature type="domain" description="DUF397" evidence="1">
    <location>
        <begin position="8"/>
        <end position="57"/>
    </location>
</feature>
<keyword evidence="3" id="KW-1185">Reference proteome</keyword>
<dbReference type="InterPro" id="IPR007278">
    <property type="entry name" value="DUF397"/>
</dbReference>
<dbReference type="EMBL" id="BAAANN010000006">
    <property type="protein sequence ID" value="GAA1950760.1"/>
    <property type="molecule type" value="Genomic_DNA"/>
</dbReference>
<proteinExistence type="predicted"/>
<name>A0ABN2QF26_9PSEU</name>
<dbReference type="Proteomes" id="UP001501116">
    <property type="component" value="Unassembled WGS sequence"/>
</dbReference>
<protein>
    <recommendedName>
        <fullName evidence="1">DUF397 domain-containing protein</fullName>
    </recommendedName>
</protein>
<evidence type="ECO:0000259" key="1">
    <source>
        <dbReference type="Pfam" id="PF04149"/>
    </source>
</evidence>
<evidence type="ECO:0000313" key="2">
    <source>
        <dbReference type="EMBL" id="GAA1950760.1"/>
    </source>
</evidence>
<sequence>MSTRDLIWRKSSYSNGVGGECVEVALRKGTAAVRDSKAPEAGILSISAASWRALLKAPERPSACPEGHLRGI</sequence>
<evidence type="ECO:0000313" key="3">
    <source>
        <dbReference type="Proteomes" id="UP001501116"/>
    </source>
</evidence>
<gene>
    <name evidence="2" type="ORF">GCM10009754_19340</name>
</gene>
<accession>A0ABN2QF26</accession>
<dbReference type="Pfam" id="PF04149">
    <property type="entry name" value="DUF397"/>
    <property type="match status" value="1"/>
</dbReference>